<organism evidence="6 7">
    <name type="scientific">candidate division WOR_3 bacterium SM23_60</name>
    <dbReference type="NCBI Taxonomy" id="1703780"/>
    <lineage>
        <taxon>Bacteria</taxon>
        <taxon>Bacteria division WOR-3</taxon>
    </lineage>
</organism>
<dbReference type="PANTHER" id="PTHR43847:SF1">
    <property type="entry name" value="BLL3993 PROTEIN"/>
    <property type="match status" value="1"/>
</dbReference>
<feature type="transmembrane region" description="Helical" evidence="5">
    <location>
        <begin position="112"/>
        <end position="145"/>
    </location>
</feature>
<name>A0A0S8GL74_UNCW3</name>
<evidence type="ECO:0000313" key="7">
    <source>
        <dbReference type="Proteomes" id="UP000051096"/>
    </source>
</evidence>
<evidence type="ECO:0000256" key="3">
    <source>
        <dbReference type="ARBA" id="ARBA00022989"/>
    </source>
</evidence>
<evidence type="ECO:0008006" key="8">
    <source>
        <dbReference type="Google" id="ProtNLM"/>
    </source>
</evidence>
<evidence type="ECO:0000313" key="6">
    <source>
        <dbReference type="EMBL" id="KPK73766.1"/>
    </source>
</evidence>
<comment type="caution">
    <text evidence="6">The sequence shown here is derived from an EMBL/GenBank/DDBJ whole genome shotgun (WGS) entry which is preliminary data.</text>
</comment>
<keyword evidence="2 5" id="KW-0812">Transmembrane</keyword>
<evidence type="ECO:0000256" key="2">
    <source>
        <dbReference type="ARBA" id="ARBA00022692"/>
    </source>
</evidence>
<keyword evidence="4 5" id="KW-0472">Membrane</keyword>
<dbReference type="Proteomes" id="UP000051096">
    <property type="component" value="Unassembled WGS sequence"/>
</dbReference>
<protein>
    <recommendedName>
        <fullName evidence="8">Steroid 5-alpha reductase C-terminal domain-containing protein</fullName>
    </recommendedName>
</protein>
<dbReference type="GO" id="GO:0012505">
    <property type="term" value="C:endomembrane system"/>
    <property type="evidence" value="ECO:0007669"/>
    <property type="project" value="UniProtKB-SubCell"/>
</dbReference>
<feature type="transmembrane region" description="Helical" evidence="5">
    <location>
        <begin position="35"/>
        <end position="53"/>
    </location>
</feature>
<keyword evidence="3 5" id="KW-1133">Transmembrane helix</keyword>
<accession>A0A0S8GL74</accession>
<evidence type="ECO:0000256" key="4">
    <source>
        <dbReference type="ARBA" id="ARBA00023136"/>
    </source>
</evidence>
<comment type="subcellular location">
    <subcellularLocation>
        <location evidence="1">Endomembrane system</location>
        <topology evidence="1">Multi-pass membrane protein</topology>
    </subcellularLocation>
</comment>
<feature type="transmembrane region" description="Helical" evidence="5">
    <location>
        <begin position="5"/>
        <end position="23"/>
    </location>
</feature>
<dbReference type="InterPro" id="IPR052527">
    <property type="entry name" value="Metal_cation-efflux_comp"/>
</dbReference>
<dbReference type="Gene3D" id="1.20.120.1630">
    <property type="match status" value="1"/>
</dbReference>
<evidence type="ECO:0000256" key="5">
    <source>
        <dbReference type="SAM" id="Phobius"/>
    </source>
</evidence>
<dbReference type="InterPro" id="IPR007318">
    <property type="entry name" value="Phopholipid_MeTrfase"/>
</dbReference>
<dbReference type="Pfam" id="PF04191">
    <property type="entry name" value="PEMT"/>
    <property type="match status" value="1"/>
</dbReference>
<proteinExistence type="predicted"/>
<sequence>MFWFFFGICFVCFMVRTVYNYWVFRHLRPVGGKRVLTMLYLNMAVLWAAWFSMNFWDPVRVALPVWLRCMGLLFFATGVLLFILGDIAMRGLASEGKIVTSGIFSRIRHPVYLGFSIWVVGFPVFMQSMLTLASAGLWIACFLLWKRWEEQTLVHKYPAYHDYKKETWF</sequence>
<dbReference type="AlphaFoldDB" id="A0A0S8GL74"/>
<evidence type="ECO:0000256" key="1">
    <source>
        <dbReference type="ARBA" id="ARBA00004127"/>
    </source>
</evidence>
<gene>
    <name evidence="6" type="ORF">AMJ87_00710</name>
</gene>
<dbReference type="EMBL" id="LJUO01000003">
    <property type="protein sequence ID" value="KPK73766.1"/>
    <property type="molecule type" value="Genomic_DNA"/>
</dbReference>
<dbReference type="PANTHER" id="PTHR43847">
    <property type="entry name" value="BLL3993 PROTEIN"/>
    <property type="match status" value="1"/>
</dbReference>
<reference evidence="6 7" key="1">
    <citation type="journal article" date="2015" name="Microbiome">
        <title>Genomic resolution of linkages in carbon, nitrogen, and sulfur cycling among widespread estuary sediment bacteria.</title>
        <authorList>
            <person name="Baker B.J."/>
            <person name="Lazar C.S."/>
            <person name="Teske A.P."/>
            <person name="Dick G.J."/>
        </authorList>
    </citation>
    <scope>NUCLEOTIDE SEQUENCE [LARGE SCALE GENOMIC DNA]</scope>
    <source>
        <strain evidence="6">SM23_60</strain>
    </source>
</reference>
<feature type="transmembrane region" description="Helical" evidence="5">
    <location>
        <begin position="65"/>
        <end position="84"/>
    </location>
</feature>